<reference evidence="8" key="2">
    <citation type="submission" date="2025-08" db="UniProtKB">
        <authorList>
            <consortium name="Ensembl"/>
        </authorList>
    </citation>
    <scope>IDENTIFICATION</scope>
</reference>
<evidence type="ECO:0000256" key="2">
    <source>
        <dbReference type="ARBA" id="ARBA00008402"/>
    </source>
</evidence>
<keyword evidence="5" id="KW-0539">Nucleus</keyword>
<evidence type="ECO:0000313" key="9">
    <source>
        <dbReference type="Proteomes" id="UP000694620"/>
    </source>
</evidence>
<dbReference type="Proteomes" id="UP000694620">
    <property type="component" value="Chromosome 10"/>
</dbReference>
<dbReference type="SUPFAM" id="SSF48452">
    <property type="entry name" value="TPR-like"/>
    <property type="match status" value="1"/>
</dbReference>
<dbReference type="SMART" id="SM00028">
    <property type="entry name" value="TPR"/>
    <property type="match status" value="3"/>
</dbReference>
<keyword evidence="3" id="KW-0677">Repeat</keyword>
<dbReference type="Ensembl" id="ENSECRT00000011862.1">
    <property type="protein sequence ID" value="ENSECRP00000011671.1"/>
    <property type="gene ID" value="ENSECRG00000007767.1"/>
</dbReference>
<feature type="compositionally biased region" description="Basic and acidic residues" evidence="7">
    <location>
        <begin position="240"/>
        <end position="269"/>
    </location>
</feature>
<dbReference type="GO" id="GO:0034080">
    <property type="term" value="P:CENP-A containing chromatin assembly"/>
    <property type="evidence" value="ECO:0007669"/>
    <property type="project" value="TreeGrafter"/>
</dbReference>
<keyword evidence="9" id="KW-1185">Reference proteome</keyword>
<dbReference type="RefSeq" id="XP_028666720.1">
    <property type="nucleotide sequence ID" value="XM_028810887.2"/>
</dbReference>
<name>A0A8C4S519_ERPCA</name>
<dbReference type="InterPro" id="IPR019734">
    <property type="entry name" value="TPR_rpt"/>
</dbReference>
<dbReference type="GeneTree" id="ENSGT00390000016650"/>
<dbReference type="GeneID" id="114658826"/>
<feature type="repeat" description="TPR" evidence="6">
    <location>
        <begin position="411"/>
        <end position="444"/>
    </location>
</feature>
<evidence type="ECO:0000256" key="7">
    <source>
        <dbReference type="SAM" id="MobiDB-lite"/>
    </source>
</evidence>
<evidence type="ECO:0000256" key="5">
    <source>
        <dbReference type="ARBA" id="ARBA00023242"/>
    </source>
</evidence>
<dbReference type="GO" id="GO:0006335">
    <property type="term" value="P:DNA replication-dependent chromatin assembly"/>
    <property type="evidence" value="ECO:0007669"/>
    <property type="project" value="TreeGrafter"/>
</dbReference>
<evidence type="ECO:0000256" key="6">
    <source>
        <dbReference type="PROSITE-ProRule" id="PRU00339"/>
    </source>
</evidence>
<keyword evidence="4 6" id="KW-0802">TPR repeat</keyword>
<dbReference type="PANTHER" id="PTHR15081">
    <property type="entry name" value="NUCLEAR AUTOANTIGENIC SPERM PROTEIN NASP -RELATED"/>
    <property type="match status" value="1"/>
</dbReference>
<feature type="compositionally biased region" description="Basic and acidic residues" evidence="7">
    <location>
        <begin position="122"/>
        <end position="169"/>
    </location>
</feature>
<dbReference type="GO" id="GO:0042393">
    <property type="term" value="F:histone binding"/>
    <property type="evidence" value="ECO:0007669"/>
    <property type="project" value="TreeGrafter"/>
</dbReference>
<feature type="compositionally biased region" description="Basic and acidic residues" evidence="7">
    <location>
        <begin position="198"/>
        <end position="229"/>
    </location>
</feature>
<feature type="region of interest" description="Disordered" evidence="7">
    <location>
        <begin position="108"/>
        <end position="341"/>
    </location>
</feature>
<comment type="subcellular location">
    <subcellularLocation>
        <location evidence="1">Nucleus</location>
    </subcellularLocation>
</comment>
<evidence type="ECO:0000256" key="3">
    <source>
        <dbReference type="ARBA" id="ARBA00022737"/>
    </source>
</evidence>
<gene>
    <name evidence="8" type="primary">NASP</name>
    <name evidence="8" type="synonym">nasp</name>
</gene>
<dbReference type="PROSITE" id="PS50005">
    <property type="entry name" value="TPR"/>
    <property type="match status" value="2"/>
</dbReference>
<dbReference type="Gene3D" id="1.25.40.10">
    <property type="entry name" value="Tetratricopeptide repeat domain"/>
    <property type="match status" value="1"/>
</dbReference>
<dbReference type="InterPro" id="IPR011990">
    <property type="entry name" value="TPR-like_helical_dom_sf"/>
</dbReference>
<feature type="compositionally biased region" description="Polar residues" evidence="7">
    <location>
        <begin position="586"/>
        <end position="596"/>
    </location>
</feature>
<dbReference type="OrthoDB" id="5587616at2759"/>
<feature type="compositionally biased region" description="Acidic residues" evidence="7">
    <location>
        <begin position="110"/>
        <end position="121"/>
    </location>
</feature>
<dbReference type="CTD" id="4678"/>
<proteinExistence type="inferred from homology"/>
<sequence>MPEESSTVASATNTATDAPSSSTSSEQPESANVDVFENAKKLLGTGNKHMVMGNIPAAVSVFQEACGMLAKKYGDTADECAEAFFLCGKALLDLARMENGVLGNALQGVPEEEDGVEDETEKDGKFESTENLDENTRKVLRDQVYDAMAEKEKKEGDVTEGADTTKEGTDTVTECKLNEDQPEEKSEPLKTEQPPTAVKEETEAKVSSKEAEVTENEKEVSSTDVERAADSTNEGDPPPAEEKVSPKKEPSSEQKQEEEMAIEESKKEIESEDKENEDPLKNGEASEEGKEGKEAEENEDADEAEVMEEGEDAEEDEVEEEDNAEDENTEDKESEEDEVGNLQLAWEMLEIAKVIYKRKESKEDQLRAAQTYLKLGEVGLESGNYTQAAEDFQECLTLQKKYLEPHSRLLAETYYQLGLVSGYSGQYDLAIQYYNQSVEVIQNRLSMLKEVLEKAENEDSVVDDKKEMEELKVLLPEIKEKIEDAKESKTTGHVASEAIKETMTGGSTSAFSGDSGSTSATPANSSEGASSKAVSDISHLVRKKRKPEDESPIKEAKKSKPETAVNGAEEPASNGNGVEKMEEEPSQSAVSVETSA</sequence>
<evidence type="ECO:0000313" key="8">
    <source>
        <dbReference type="Ensembl" id="ENSECRP00000011671.1"/>
    </source>
</evidence>
<feature type="compositionally biased region" description="Acidic residues" evidence="7">
    <location>
        <begin position="296"/>
        <end position="339"/>
    </location>
</feature>
<feature type="compositionally biased region" description="Basic and acidic residues" evidence="7">
    <location>
        <begin position="176"/>
        <end position="190"/>
    </location>
</feature>
<comment type="similarity">
    <text evidence="2">Belongs to the NASP family.</text>
</comment>
<dbReference type="PANTHER" id="PTHR15081:SF1">
    <property type="entry name" value="NUCLEAR AUTOANTIGENIC SPERM PROTEIN"/>
    <property type="match status" value="1"/>
</dbReference>
<evidence type="ECO:0000256" key="1">
    <source>
        <dbReference type="ARBA" id="ARBA00004123"/>
    </source>
</evidence>
<dbReference type="GO" id="GO:0005654">
    <property type="term" value="C:nucleoplasm"/>
    <property type="evidence" value="ECO:0007669"/>
    <property type="project" value="TreeGrafter"/>
</dbReference>
<feature type="region of interest" description="Disordered" evidence="7">
    <location>
        <begin position="1"/>
        <end position="32"/>
    </location>
</feature>
<reference evidence="8" key="1">
    <citation type="submission" date="2021-06" db="EMBL/GenBank/DDBJ databases">
        <authorList>
            <consortium name="Wellcome Sanger Institute Data Sharing"/>
        </authorList>
    </citation>
    <scope>NUCLEOTIDE SEQUENCE [LARGE SCALE GENOMIC DNA]</scope>
</reference>
<dbReference type="Pfam" id="PF13424">
    <property type="entry name" value="TPR_12"/>
    <property type="match status" value="1"/>
</dbReference>
<feature type="compositionally biased region" description="Polar residues" evidence="7">
    <location>
        <begin position="504"/>
        <end position="533"/>
    </location>
</feature>
<protein>
    <submittedName>
        <fullName evidence="8">Nuclear autoantigenic sperm protein (histone-binding)</fullName>
    </submittedName>
</protein>
<dbReference type="AlphaFoldDB" id="A0A8C4S519"/>
<reference evidence="8" key="3">
    <citation type="submission" date="2025-09" db="UniProtKB">
        <authorList>
            <consortium name="Ensembl"/>
        </authorList>
    </citation>
    <scope>IDENTIFICATION</scope>
</reference>
<feature type="region of interest" description="Disordered" evidence="7">
    <location>
        <begin position="484"/>
        <end position="596"/>
    </location>
</feature>
<evidence type="ECO:0000256" key="4">
    <source>
        <dbReference type="ARBA" id="ARBA00022803"/>
    </source>
</evidence>
<accession>A0A8C4S519</accession>
<organism evidence="8 9">
    <name type="scientific">Erpetoichthys calabaricus</name>
    <name type="common">Rope fish</name>
    <name type="synonym">Calamoichthys calabaricus</name>
    <dbReference type="NCBI Taxonomy" id="27687"/>
    <lineage>
        <taxon>Eukaryota</taxon>
        <taxon>Metazoa</taxon>
        <taxon>Chordata</taxon>
        <taxon>Craniata</taxon>
        <taxon>Vertebrata</taxon>
        <taxon>Euteleostomi</taxon>
        <taxon>Actinopterygii</taxon>
        <taxon>Polypteriformes</taxon>
        <taxon>Polypteridae</taxon>
        <taxon>Erpetoichthys</taxon>
    </lineage>
</organism>
<feature type="repeat" description="TPR" evidence="6">
    <location>
        <begin position="369"/>
        <end position="402"/>
    </location>
</feature>
<feature type="compositionally biased region" description="Basic and acidic residues" evidence="7">
    <location>
        <begin position="546"/>
        <end position="561"/>
    </location>
</feature>
<dbReference type="InterPro" id="IPR051730">
    <property type="entry name" value="NASP-like"/>
</dbReference>